<dbReference type="EMBL" id="KB469308">
    <property type="protein sequence ID" value="EPQ52099.1"/>
    <property type="molecule type" value="Genomic_DNA"/>
</dbReference>
<protein>
    <submittedName>
        <fullName evidence="2">Uncharacterized protein</fullName>
    </submittedName>
</protein>
<dbReference type="Proteomes" id="UP000030669">
    <property type="component" value="Unassembled WGS sequence"/>
</dbReference>
<dbReference type="KEGG" id="gtr:GLOTRDRAFT_95770"/>
<sequence>MSSENSITPASEAPTDSVSMIVEDAAEAPKLKKESRQRLPPPAYKLLNDRLDSLVNALGIVGHAEYWRRNQVLPLAVERDDMLQKIAAMGVDWYTDDRLKHFFYQKKTNAKRKAASQLRNEHSASAGPSTQDGHGGATYGGMDQHQQIQYTPDIIARLELFLATEPRPTLEQIQYLGKSLDISPEAIRIYIQIKQSVPVKTEPQEPPQLTVPLPAAQGYDAFGGSPVIESETTHHVQLPTPSHSTTPEPVPETELSTLQPSFNYRVNPRDFLMAVEKTLHPQEYHQVVEAFVDAGVVEKPELPQTQLEDHHVGSGVDGMEADNHCLAYHSREVDHTRSSSTSPSADRKDPRPAPHPLYQVFQEAYSTSKSAAPETEVSPRTQEEFNKAFAPYEDIMDDILRALEHPKSSLSWPQ</sequence>
<dbReference type="HOGENOM" id="CLU_665751_0_0_1"/>
<dbReference type="OrthoDB" id="2646043at2759"/>
<feature type="region of interest" description="Disordered" evidence="1">
    <location>
        <begin position="1"/>
        <end position="37"/>
    </location>
</feature>
<dbReference type="RefSeq" id="XP_007869291.1">
    <property type="nucleotide sequence ID" value="XM_007871100.1"/>
</dbReference>
<feature type="compositionally biased region" description="Polar residues" evidence="1">
    <location>
        <begin position="1"/>
        <end position="18"/>
    </location>
</feature>
<gene>
    <name evidence="2" type="ORF">GLOTRDRAFT_95770</name>
</gene>
<dbReference type="GeneID" id="19309757"/>
<dbReference type="AlphaFoldDB" id="S7RHM7"/>
<proteinExistence type="predicted"/>
<feature type="compositionally biased region" description="Basic and acidic residues" evidence="1">
    <location>
        <begin position="27"/>
        <end position="37"/>
    </location>
</feature>
<evidence type="ECO:0000256" key="1">
    <source>
        <dbReference type="SAM" id="MobiDB-lite"/>
    </source>
</evidence>
<evidence type="ECO:0000313" key="3">
    <source>
        <dbReference type="Proteomes" id="UP000030669"/>
    </source>
</evidence>
<accession>S7RHM7</accession>
<keyword evidence="3" id="KW-1185">Reference proteome</keyword>
<feature type="region of interest" description="Disordered" evidence="1">
    <location>
        <begin position="113"/>
        <end position="142"/>
    </location>
</feature>
<reference evidence="2 3" key="1">
    <citation type="journal article" date="2012" name="Science">
        <title>The Paleozoic origin of enzymatic lignin decomposition reconstructed from 31 fungal genomes.</title>
        <authorList>
            <person name="Floudas D."/>
            <person name="Binder M."/>
            <person name="Riley R."/>
            <person name="Barry K."/>
            <person name="Blanchette R.A."/>
            <person name="Henrissat B."/>
            <person name="Martinez A.T."/>
            <person name="Otillar R."/>
            <person name="Spatafora J.W."/>
            <person name="Yadav J.S."/>
            <person name="Aerts A."/>
            <person name="Benoit I."/>
            <person name="Boyd A."/>
            <person name="Carlson A."/>
            <person name="Copeland A."/>
            <person name="Coutinho P.M."/>
            <person name="de Vries R.P."/>
            <person name="Ferreira P."/>
            <person name="Findley K."/>
            <person name="Foster B."/>
            <person name="Gaskell J."/>
            <person name="Glotzer D."/>
            <person name="Gorecki P."/>
            <person name="Heitman J."/>
            <person name="Hesse C."/>
            <person name="Hori C."/>
            <person name="Igarashi K."/>
            <person name="Jurgens J.A."/>
            <person name="Kallen N."/>
            <person name="Kersten P."/>
            <person name="Kohler A."/>
            <person name="Kuees U."/>
            <person name="Kumar T.K.A."/>
            <person name="Kuo A."/>
            <person name="LaButti K."/>
            <person name="Larrondo L.F."/>
            <person name="Lindquist E."/>
            <person name="Ling A."/>
            <person name="Lombard V."/>
            <person name="Lucas S."/>
            <person name="Lundell T."/>
            <person name="Martin R."/>
            <person name="McLaughlin D.J."/>
            <person name="Morgenstern I."/>
            <person name="Morin E."/>
            <person name="Murat C."/>
            <person name="Nagy L.G."/>
            <person name="Nolan M."/>
            <person name="Ohm R.A."/>
            <person name="Patyshakuliyeva A."/>
            <person name="Rokas A."/>
            <person name="Ruiz-Duenas F.J."/>
            <person name="Sabat G."/>
            <person name="Salamov A."/>
            <person name="Samejima M."/>
            <person name="Schmutz J."/>
            <person name="Slot J.C."/>
            <person name="St John F."/>
            <person name="Stenlid J."/>
            <person name="Sun H."/>
            <person name="Sun S."/>
            <person name="Syed K."/>
            <person name="Tsang A."/>
            <person name="Wiebenga A."/>
            <person name="Young D."/>
            <person name="Pisabarro A."/>
            <person name="Eastwood D.C."/>
            <person name="Martin F."/>
            <person name="Cullen D."/>
            <person name="Grigoriev I.V."/>
            <person name="Hibbett D.S."/>
        </authorList>
    </citation>
    <scope>NUCLEOTIDE SEQUENCE [LARGE SCALE GENOMIC DNA]</scope>
    <source>
        <strain evidence="2 3">ATCC 11539</strain>
    </source>
</reference>
<feature type="region of interest" description="Disordered" evidence="1">
    <location>
        <begin position="331"/>
        <end position="355"/>
    </location>
</feature>
<evidence type="ECO:0000313" key="2">
    <source>
        <dbReference type="EMBL" id="EPQ52099.1"/>
    </source>
</evidence>
<name>S7RHM7_GLOTA</name>
<organism evidence="2 3">
    <name type="scientific">Gloeophyllum trabeum (strain ATCC 11539 / FP-39264 / Madison 617)</name>
    <name type="common">Brown rot fungus</name>
    <dbReference type="NCBI Taxonomy" id="670483"/>
    <lineage>
        <taxon>Eukaryota</taxon>
        <taxon>Fungi</taxon>
        <taxon>Dikarya</taxon>
        <taxon>Basidiomycota</taxon>
        <taxon>Agaricomycotina</taxon>
        <taxon>Agaricomycetes</taxon>
        <taxon>Gloeophyllales</taxon>
        <taxon>Gloeophyllaceae</taxon>
        <taxon>Gloeophyllum</taxon>
    </lineage>
</organism>